<name>A0A7X0KMA8_9HYPH</name>
<comment type="caution">
    <text evidence="2">The sequence shown here is derived from an EMBL/GenBank/DDBJ whole genome shotgun (WGS) entry which is preliminary data.</text>
</comment>
<dbReference type="InterPro" id="IPR010266">
    <property type="entry name" value="NnrS"/>
</dbReference>
<dbReference type="Proteomes" id="UP000536262">
    <property type="component" value="Unassembled WGS sequence"/>
</dbReference>
<feature type="transmembrane region" description="Helical" evidence="1">
    <location>
        <begin position="257"/>
        <end position="282"/>
    </location>
</feature>
<feature type="transmembrane region" description="Helical" evidence="1">
    <location>
        <begin position="164"/>
        <end position="183"/>
    </location>
</feature>
<feature type="transmembrane region" description="Helical" evidence="1">
    <location>
        <begin position="228"/>
        <end position="245"/>
    </location>
</feature>
<reference evidence="2 3" key="1">
    <citation type="submission" date="2020-08" db="EMBL/GenBank/DDBJ databases">
        <title>Genomic Encyclopedia of Type Strains, Phase IV (KMG-IV): sequencing the most valuable type-strain genomes for metagenomic binning, comparative biology and taxonomic classification.</title>
        <authorList>
            <person name="Goeker M."/>
        </authorList>
    </citation>
    <scope>NUCLEOTIDE SEQUENCE [LARGE SCALE GENOMIC DNA]</scope>
    <source>
        <strain evidence="2 3">DSM 7051</strain>
    </source>
</reference>
<feature type="transmembrane region" description="Helical" evidence="1">
    <location>
        <begin position="288"/>
        <end position="306"/>
    </location>
</feature>
<keyword evidence="1" id="KW-1133">Transmembrane helix</keyword>
<evidence type="ECO:0000313" key="3">
    <source>
        <dbReference type="Proteomes" id="UP000536262"/>
    </source>
</evidence>
<gene>
    <name evidence="2" type="ORF">GGR00_003649</name>
</gene>
<organism evidence="2 3">
    <name type="scientific">Aminobacter aganoensis</name>
    <dbReference type="NCBI Taxonomy" id="83264"/>
    <lineage>
        <taxon>Bacteria</taxon>
        <taxon>Pseudomonadati</taxon>
        <taxon>Pseudomonadota</taxon>
        <taxon>Alphaproteobacteria</taxon>
        <taxon>Hyphomicrobiales</taxon>
        <taxon>Phyllobacteriaceae</taxon>
        <taxon>Aminobacter</taxon>
    </lineage>
</organism>
<protein>
    <submittedName>
        <fullName evidence="2">Uncharacterized protein involved in response to NO</fullName>
    </submittedName>
</protein>
<proteinExistence type="predicted"/>
<dbReference type="EMBL" id="JACHOU010000009">
    <property type="protein sequence ID" value="MBB6355844.1"/>
    <property type="molecule type" value="Genomic_DNA"/>
</dbReference>
<dbReference type="AlphaFoldDB" id="A0A7X0KMA8"/>
<dbReference type="RefSeq" id="WP_246441451.1">
    <property type="nucleotide sequence ID" value="NZ_BAABEG010000005.1"/>
</dbReference>
<feature type="transmembrane region" description="Helical" evidence="1">
    <location>
        <begin position="133"/>
        <end position="152"/>
    </location>
</feature>
<keyword evidence="1" id="KW-0812">Transmembrane</keyword>
<evidence type="ECO:0000313" key="2">
    <source>
        <dbReference type="EMBL" id="MBB6355844.1"/>
    </source>
</evidence>
<accession>A0A7X0KMA8</accession>
<feature type="transmembrane region" description="Helical" evidence="1">
    <location>
        <begin position="318"/>
        <end position="341"/>
    </location>
</feature>
<keyword evidence="1" id="KW-0472">Membrane</keyword>
<feature type="transmembrane region" description="Helical" evidence="1">
    <location>
        <begin position="347"/>
        <end position="368"/>
    </location>
</feature>
<feature type="transmembrane region" description="Helical" evidence="1">
    <location>
        <begin position="75"/>
        <end position="92"/>
    </location>
</feature>
<feature type="transmembrane region" description="Helical" evidence="1">
    <location>
        <begin position="52"/>
        <end position="68"/>
    </location>
</feature>
<dbReference type="Pfam" id="PF05940">
    <property type="entry name" value="NnrS"/>
    <property type="match status" value="1"/>
</dbReference>
<sequence>MPPILQDGFRLFFFLAALHAGLAIPFWLLAYFWRLEIAGPFGALQLHAHEMVFGYLYAVVAGFILTAIPNWTGRLPLSGMPLALLVALWVAGRLACLFVSMPEVAMAIDLGFPAMLCFAVWREVAAGRNWKNAPVAVMITVFAMANLLDHAVNLGLAPEGLGMRVALAAIYMLMALIGGRIVPSFTRNWLVKQGGTRLPTSFGRLDKMALAATALSAASWVTYPGSPASGALLVVAAVLLLARLARWRGLRTVGEPILFILHIGYAWLGLSLALLGVSVFTSALPENAALHALTAGAIGTMTLAVMTRASLGHTGRSIVADAAVMAIYALVTAGAVLRVVAPLVGSWYGPALAWGGAFWSAAFLLFALRYTPILWGRRANA</sequence>
<evidence type="ECO:0000256" key="1">
    <source>
        <dbReference type="SAM" id="Phobius"/>
    </source>
</evidence>
<feature type="transmembrane region" description="Helical" evidence="1">
    <location>
        <begin position="12"/>
        <end position="32"/>
    </location>
</feature>
<keyword evidence="3" id="KW-1185">Reference proteome</keyword>